<dbReference type="AlphaFoldDB" id="A0A212J7T1"/>
<gene>
    <name evidence="12" type="ORF">KL86DYS1_11417</name>
</gene>
<keyword evidence="3 8" id="KW-1134">Transmembrane beta strand</keyword>
<organism evidence="12">
    <name type="scientific">uncultured Dysgonomonas sp</name>
    <dbReference type="NCBI Taxonomy" id="206096"/>
    <lineage>
        <taxon>Bacteria</taxon>
        <taxon>Pseudomonadati</taxon>
        <taxon>Bacteroidota</taxon>
        <taxon>Bacteroidia</taxon>
        <taxon>Bacteroidales</taxon>
        <taxon>Dysgonomonadaceae</taxon>
        <taxon>Dysgonomonas</taxon>
        <taxon>environmental samples</taxon>
    </lineage>
</organism>
<evidence type="ECO:0000256" key="3">
    <source>
        <dbReference type="ARBA" id="ARBA00022452"/>
    </source>
</evidence>
<keyword evidence="6 8" id="KW-0472">Membrane</keyword>
<keyword evidence="5 9" id="KW-0798">TonB box</keyword>
<dbReference type="Gene3D" id="2.170.130.10">
    <property type="entry name" value="TonB-dependent receptor, plug domain"/>
    <property type="match status" value="1"/>
</dbReference>
<dbReference type="EMBL" id="FLUM01000001">
    <property type="protein sequence ID" value="SBV95537.1"/>
    <property type="molecule type" value="Genomic_DNA"/>
</dbReference>
<evidence type="ECO:0000256" key="9">
    <source>
        <dbReference type="RuleBase" id="RU003357"/>
    </source>
</evidence>
<feature type="domain" description="TonB-dependent receptor plug" evidence="11">
    <location>
        <begin position="152"/>
        <end position="279"/>
    </location>
</feature>
<dbReference type="Pfam" id="PF00593">
    <property type="entry name" value="TonB_dep_Rec_b-barrel"/>
    <property type="match status" value="1"/>
</dbReference>
<evidence type="ECO:0000259" key="10">
    <source>
        <dbReference type="Pfam" id="PF00593"/>
    </source>
</evidence>
<keyword evidence="4 8" id="KW-0812">Transmembrane</keyword>
<sequence>MTKDYLSRKDRKRFCLTYLSGKTTLVLSLMLFLFVLGNNTINSAENTIKVTGSEGIAQSPITITGKVVDKTGEPLIGVSVTVKNEKTGTITELDGSYKINVKNTDAILVFSYLGYLNQEIKVGNKNTINVTLDENTKMLDEVVVVGYGTMKKSDLSGAVVQVKADELLAGNPSSSINQALQGRLAGVSVTQDDGAPGGGINLQVRGINSFSTDSQPLYIVDGIPFVPPTSPQSAENRDNSVEPTGNALSFINPHDIASIEVLKDASATAIYGSRGANGVVIITTKQGEKGKPKIEFTTNISISSLRKKVEVLDAYHYARYRNEQQDNGAFYDGGSFTQYTYPTPGIWKYTTNNGTVVNGEYTPSPEDFLSPGWYSGTDPAGGVWNQWVEGTDWQDQIFQTGISQEYNLQISGANDRGNYSFSGNYTTQDGIIENTGFDRYTLRANIGQKITRNITVGLNLNYTNSVTDFAKGNSLDYSILRSALLYPSTIYYGDYSQSEDLLWLSANPRTYVESAKNELASSNIFASSYLSVNLMKGLTFRQNLGLNNFFNERSTYYNRDTGEGRLGTTNGRGGWSDNRRSHTTTESMLTFNKVFNKIHSLNVVGAVTFEQTMLTEKAMSASQFPTDFTENYDMGAALLPDALKSNRTRSRLFSVLGRTNYVLNNKYIFTASFRRDGSSKFHSAKFKYANFASGAFAWRASEEEFIKNLNIFDNLKLRLSFGQTGNQGIQDYQTMYTLKVSNYPIGGGQTSGFAGDHVYNENLKWETTDQYNAGIDFGFLNNRLSMTVDYYHKKTKDLLQNVKIPPSSGYGYRLVNFGTVTNEGLEFTVAYDILTGNPFKWSVNGNLSFNKNRISDLNADQFSNRLWYKADNVFIQRNGMPIGAIYGYVEDGFYDNEAEVRANPTYANADAATVKSMIGEIKYRENMDIIGDTNPDYTFGITNNFSWKDFTFSFFIQGVQGNDIFNGNLMNVTLYNTTNIPTAVYDGRWTSDTRETATWPKATNQPKRTWLISDRYIEDGSYIRLKNINIGYTFQKPKFCKDINSINVYASASNLLTITDYSWYDPDVNAFGSDPARRGVDIYSYPASRTFSFGLKVQF</sequence>
<name>A0A212J7T1_9BACT</name>
<dbReference type="InterPro" id="IPR000531">
    <property type="entry name" value="Beta-barrel_TonB"/>
</dbReference>
<keyword evidence="7 8" id="KW-0998">Cell outer membrane</keyword>
<dbReference type="SUPFAM" id="SSF56935">
    <property type="entry name" value="Porins"/>
    <property type="match status" value="1"/>
</dbReference>
<evidence type="ECO:0000256" key="4">
    <source>
        <dbReference type="ARBA" id="ARBA00022692"/>
    </source>
</evidence>
<dbReference type="InterPro" id="IPR023997">
    <property type="entry name" value="TonB-dep_OMP_SusC/RagA_CS"/>
</dbReference>
<evidence type="ECO:0000256" key="8">
    <source>
        <dbReference type="PROSITE-ProRule" id="PRU01360"/>
    </source>
</evidence>
<accession>A0A212J7T1</accession>
<dbReference type="Gene3D" id="2.60.40.1120">
    <property type="entry name" value="Carboxypeptidase-like, regulatory domain"/>
    <property type="match status" value="1"/>
</dbReference>
<dbReference type="InterPro" id="IPR039426">
    <property type="entry name" value="TonB-dep_rcpt-like"/>
</dbReference>
<comment type="subcellular location">
    <subcellularLocation>
        <location evidence="1 8">Cell outer membrane</location>
        <topology evidence="1 8">Multi-pass membrane protein</topology>
    </subcellularLocation>
</comment>
<dbReference type="InterPro" id="IPR023996">
    <property type="entry name" value="TonB-dep_OMP_SusC/RagA"/>
</dbReference>
<dbReference type="InterPro" id="IPR037066">
    <property type="entry name" value="Plug_dom_sf"/>
</dbReference>
<dbReference type="FunFam" id="2.170.130.10:FF:000008">
    <property type="entry name" value="SusC/RagA family TonB-linked outer membrane protein"/>
    <property type="match status" value="1"/>
</dbReference>
<proteinExistence type="inferred from homology"/>
<dbReference type="NCBIfam" id="TIGR04056">
    <property type="entry name" value="OMP_RagA_SusC"/>
    <property type="match status" value="1"/>
</dbReference>
<evidence type="ECO:0000256" key="5">
    <source>
        <dbReference type="ARBA" id="ARBA00023077"/>
    </source>
</evidence>
<dbReference type="InterPro" id="IPR008969">
    <property type="entry name" value="CarboxyPept-like_regulatory"/>
</dbReference>
<dbReference type="Pfam" id="PF13715">
    <property type="entry name" value="CarbopepD_reg_2"/>
    <property type="match status" value="1"/>
</dbReference>
<dbReference type="FunFam" id="2.60.40.1120:FF:000003">
    <property type="entry name" value="Outer membrane protein Omp121"/>
    <property type="match status" value="1"/>
</dbReference>
<dbReference type="RefSeq" id="WP_296939354.1">
    <property type="nucleotide sequence ID" value="NZ_LT599032.1"/>
</dbReference>
<evidence type="ECO:0000313" key="12">
    <source>
        <dbReference type="EMBL" id="SBV95537.1"/>
    </source>
</evidence>
<evidence type="ECO:0000256" key="2">
    <source>
        <dbReference type="ARBA" id="ARBA00022448"/>
    </source>
</evidence>
<evidence type="ECO:0000256" key="1">
    <source>
        <dbReference type="ARBA" id="ARBA00004571"/>
    </source>
</evidence>
<dbReference type="Pfam" id="PF07715">
    <property type="entry name" value="Plug"/>
    <property type="match status" value="1"/>
</dbReference>
<dbReference type="InterPro" id="IPR036942">
    <property type="entry name" value="Beta-barrel_TonB_sf"/>
</dbReference>
<protein>
    <submittedName>
        <fullName evidence="12">SusC/RagA family TonB-linked outer membrane protein</fullName>
    </submittedName>
</protein>
<dbReference type="SUPFAM" id="SSF49464">
    <property type="entry name" value="Carboxypeptidase regulatory domain-like"/>
    <property type="match status" value="1"/>
</dbReference>
<dbReference type="PROSITE" id="PS52016">
    <property type="entry name" value="TONB_DEPENDENT_REC_3"/>
    <property type="match status" value="1"/>
</dbReference>
<evidence type="ECO:0000259" key="11">
    <source>
        <dbReference type="Pfam" id="PF07715"/>
    </source>
</evidence>
<dbReference type="InterPro" id="IPR012910">
    <property type="entry name" value="Plug_dom"/>
</dbReference>
<feature type="domain" description="TonB-dependent receptor-like beta-barrel" evidence="10">
    <location>
        <begin position="494"/>
        <end position="911"/>
    </location>
</feature>
<dbReference type="GO" id="GO:0009279">
    <property type="term" value="C:cell outer membrane"/>
    <property type="evidence" value="ECO:0007669"/>
    <property type="project" value="UniProtKB-SubCell"/>
</dbReference>
<evidence type="ECO:0000256" key="6">
    <source>
        <dbReference type="ARBA" id="ARBA00023136"/>
    </source>
</evidence>
<reference evidence="12" key="1">
    <citation type="submission" date="2016-04" db="EMBL/GenBank/DDBJ databases">
        <authorList>
            <person name="Evans L.H."/>
            <person name="Alamgir A."/>
            <person name="Owens N."/>
            <person name="Weber N.D."/>
            <person name="Virtaneva K."/>
            <person name="Barbian K."/>
            <person name="Babar A."/>
            <person name="Rosenke K."/>
        </authorList>
    </citation>
    <scope>NUCLEOTIDE SEQUENCE</scope>
    <source>
        <strain evidence="12">86-1</strain>
    </source>
</reference>
<comment type="similarity">
    <text evidence="8 9">Belongs to the TonB-dependent receptor family.</text>
</comment>
<dbReference type="Gene3D" id="2.40.170.20">
    <property type="entry name" value="TonB-dependent receptor, beta-barrel domain"/>
    <property type="match status" value="1"/>
</dbReference>
<evidence type="ECO:0000256" key="7">
    <source>
        <dbReference type="ARBA" id="ARBA00023237"/>
    </source>
</evidence>
<keyword evidence="2 8" id="KW-0813">Transport</keyword>
<dbReference type="NCBIfam" id="TIGR04057">
    <property type="entry name" value="SusC_RagA_signa"/>
    <property type="match status" value="1"/>
</dbReference>